<dbReference type="AlphaFoldDB" id="A0A645JWC7"/>
<evidence type="ECO:0000313" key="1">
    <source>
        <dbReference type="EMBL" id="MPN63974.1"/>
    </source>
</evidence>
<proteinExistence type="predicted"/>
<dbReference type="EMBL" id="VSSQ01144217">
    <property type="protein sequence ID" value="MPN63974.1"/>
    <property type="molecule type" value="Genomic_DNA"/>
</dbReference>
<organism evidence="1">
    <name type="scientific">bioreactor metagenome</name>
    <dbReference type="NCBI Taxonomy" id="1076179"/>
    <lineage>
        <taxon>unclassified sequences</taxon>
        <taxon>metagenomes</taxon>
        <taxon>ecological metagenomes</taxon>
    </lineage>
</organism>
<sequence>MGGFDLTMCQVIVLFPLQRRYLGISQQDALLGDQFLQGGQALFEGGQVVAQPDGAHAGRRNEDMVHCCPIRPLINGRYGRGVHVQRAP</sequence>
<name>A0A645JWC7_9ZZZZ</name>
<gene>
    <name evidence="1" type="ORF">SDC9_211743</name>
</gene>
<comment type="caution">
    <text evidence="1">The sequence shown here is derived from an EMBL/GenBank/DDBJ whole genome shotgun (WGS) entry which is preliminary data.</text>
</comment>
<accession>A0A645JWC7</accession>
<protein>
    <submittedName>
        <fullName evidence="1">Uncharacterized protein</fullName>
    </submittedName>
</protein>
<reference evidence="1" key="1">
    <citation type="submission" date="2019-08" db="EMBL/GenBank/DDBJ databases">
        <authorList>
            <person name="Kucharzyk K."/>
            <person name="Murdoch R.W."/>
            <person name="Higgins S."/>
            <person name="Loffler F."/>
        </authorList>
    </citation>
    <scope>NUCLEOTIDE SEQUENCE</scope>
</reference>